<reference evidence="2 3" key="1">
    <citation type="submission" date="2018-08" db="EMBL/GenBank/DDBJ databases">
        <title>Genomic Encyclopedia of Archaeal and Bacterial Type Strains, Phase II (KMG-II): from individual species to whole genera.</title>
        <authorList>
            <person name="Goeker M."/>
        </authorList>
    </citation>
    <scope>NUCLEOTIDE SEQUENCE [LARGE SCALE GENOMIC DNA]</scope>
    <source>
        <strain evidence="2 3">DSM 2261</strain>
    </source>
</reference>
<accession>A0ABX9K7D3</accession>
<evidence type="ECO:0008006" key="4">
    <source>
        <dbReference type="Google" id="ProtNLM"/>
    </source>
</evidence>
<protein>
    <recommendedName>
        <fullName evidence="4">IgGFc-binding protein N-terminal domain-containing protein</fullName>
    </recommendedName>
</protein>
<evidence type="ECO:0000313" key="2">
    <source>
        <dbReference type="EMBL" id="REG34724.1"/>
    </source>
</evidence>
<evidence type="ECO:0000313" key="3">
    <source>
        <dbReference type="Proteomes" id="UP000256345"/>
    </source>
</evidence>
<keyword evidence="3" id="KW-1185">Reference proteome</keyword>
<feature type="signal peptide" evidence="1">
    <location>
        <begin position="1"/>
        <end position="26"/>
    </location>
</feature>
<sequence length="360" mass="38098">MMTYVFRHVLALVVCLFCLGIGTAHGASIKIDATALTPQSFLFDYKGAWFSTQVIGSHELPAGPHALVTSHGAGGYHSTPFTVMSDGTVDYSSENDLILGGRGTDTLVVKGVVVRLDATALSYQVVEIFGWRNPAPVIVLTVMPGVHALVAPSGYAGYNYVVFKVNPNGSVDYEPAWDGVLEGRGTSTLVLKGRSITVNARALSSGVIDVNGSVWRETCGVLNLNLIPGRHGINVPAAAYNYTLFTLKLEDGTIDYAPGMDHVLAGRGTATLLVRGTVVFIDARGIKDAIITVDGAAGMPTRHILPLVLMPGRHSIQRAAAGGGSSLSHFDVTDDGKVNYDSSADALFEGRNTNTLRLLE</sequence>
<gene>
    <name evidence="2" type="ORF">ATI61_103633</name>
</gene>
<dbReference type="RefSeq" id="WP_147332819.1">
    <property type="nucleotide sequence ID" value="NZ_CP011509.1"/>
</dbReference>
<organism evidence="2 3">
    <name type="scientific">Archangium gephyra</name>
    <dbReference type="NCBI Taxonomy" id="48"/>
    <lineage>
        <taxon>Bacteria</taxon>
        <taxon>Pseudomonadati</taxon>
        <taxon>Myxococcota</taxon>
        <taxon>Myxococcia</taxon>
        <taxon>Myxococcales</taxon>
        <taxon>Cystobacterineae</taxon>
        <taxon>Archangiaceae</taxon>
        <taxon>Archangium</taxon>
    </lineage>
</organism>
<evidence type="ECO:0000256" key="1">
    <source>
        <dbReference type="SAM" id="SignalP"/>
    </source>
</evidence>
<comment type="caution">
    <text evidence="2">The sequence shown here is derived from an EMBL/GenBank/DDBJ whole genome shotgun (WGS) entry which is preliminary data.</text>
</comment>
<feature type="chain" id="PRO_5046013268" description="IgGFc-binding protein N-terminal domain-containing protein" evidence="1">
    <location>
        <begin position="27"/>
        <end position="360"/>
    </location>
</feature>
<name>A0ABX9K7D3_9BACT</name>
<dbReference type="Proteomes" id="UP000256345">
    <property type="component" value="Unassembled WGS sequence"/>
</dbReference>
<keyword evidence="1" id="KW-0732">Signal</keyword>
<dbReference type="EMBL" id="QUMU01000003">
    <property type="protein sequence ID" value="REG34724.1"/>
    <property type="molecule type" value="Genomic_DNA"/>
</dbReference>
<proteinExistence type="predicted"/>